<keyword evidence="1" id="KW-0732">Signal</keyword>
<evidence type="ECO:0000313" key="4">
    <source>
        <dbReference type="Proteomes" id="UP000070299"/>
    </source>
</evidence>
<evidence type="ECO:0000256" key="1">
    <source>
        <dbReference type="SAM" id="SignalP"/>
    </source>
</evidence>
<sequence length="182" mass="18901">MKNIFFAIIMATGLFFSGSGNATLVFNFEGTCSVDCSRFGLADGTAFTESNVLGLFDGTDTSAGSDLLISDIEYFTFFGIDFLSGHSYLDLSTPNIGFTADNILSGFILASGGSNGFCYNYAVSTCESGDFDTSVPPFVQASGGSGHGMAQFTVTSVPEPTALVLLGLGLAGIGFSRNKKVS</sequence>
<dbReference type="AlphaFoldDB" id="A0A148KKU2"/>
<name>A0A148KKU2_9ALTE</name>
<protein>
    <recommendedName>
        <fullName evidence="2">Ice-binding protein C-terminal domain-containing protein</fullName>
    </recommendedName>
</protein>
<dbReference type="EMBL" id="LSNE01000020">
    <property type="protein sequence ID" value="KXI26900.1"/>
    <property type="molecule type" value="Genomic_DNA"/>
</dbReference>
<accession>A0A148KKU2</accession>
<feature type="domain" description="Ice-binding protein C-terminal" evidence="2">
    <location>
        <begin position="156"/>
        <end position="177"/>
    </location>
</feature>
<dbReference type="Proteomes" id="UP000070299">
    <property type="component" value="Unassembled WGS sequence"/>
</dbReference>
<organism evidence="3 4">
    <name type="scientific">Paraglaciecola hydrolytica</name>
    <dbReference type="NCBI Taxonomy" id="1799789"/>
    <lineage>
        <taxon>Bacteria</taxon>
        <taxon>Pseudomonadati</taxon>
        <taxon>Pseudomonadota</taxon>
        <taxon>Gammaproteobacteria</taxon>
        <taxon>Alteromonadales</taxon>
        <taxon>Alteromonadaceae</taxon>
        <taxon>Paraglaciecola</taxon>
    </lineage>
</organism>
<keyword evidence="4" id="KW-1185">Reference proteome</keyword>
<feature type="signal peptide" evidence="1">
    <location>
        <begin position="1"/>
        <end position="22"/>
    </location>
</feature>
<proteinExistence type="predicted"/>
<comment type="caution">
    <text evidence="3">The sequence shown here is derived from an EMBL/GenBank/DDBJ whole genome shotgun (WGS) entry which is preliminary data.</text>
</comment>
<reference evidence="4" key="1">
    <citation type="submission" date="2016-02" db="EMBL/GenBank/DDBJ databases">
        <authorList>
            <person name="Schultz-Johansen M."/>
            <person name="Glaring M.A."/>
            <person name="Bech P.K."/>
            <person name="Stougaard P."/>
        </authorList>
    </citation>
    <scope>NUCLEOTIDE SEQUENCE [LARGE SCALE GENOMIC DNA]</scope>
    <source>
        <strain evidence="4">S66</strain>
    </source>
</reference>
<dbReference type="Pfam" id="PF07589">
    <property type="entry name" value="PEP-CTERM"/>
    <property type="match status" value="1"/>
</dbReference>
<evidence type="ECO:0000259" key="2">
    <source>
        <dbReference type="Pfam" id="PF07589"/>
    </source>
</evidence>
<gene>
    <name evidence="3" type="ORF">AX660_03810</name>
</gene>
<evidence type="ECO:0000313" key="3">
    <source>
        <dbReference type="EMBL" id="KXI26900.1"/>
    </source>
</evidence>
<dbReference type="NCBIfam" id="TIGR02595">
    <property type="entry name" value="PEP_CTERM"/>
    <property type="match status" value="1"/>
</dbReference>
<dbReference type="InterPro" id="IPR013424">
    <property type="entry name" value="Ice-binding_C"/>
</dbReference>
<feature type="chain" id="PRO_5007550088" description="Ice-binding protein C-terminal domain-containing protein" evidence="1">
    <location>
        <begin position="23"/>
        <end position="182"/>
    </location>
</feature>
<dbReference type="RefSeq" id="WP_068382463.1">
    <property type="nucleotide sequence ID" value="NZ_LSNE01000020.1"/>
</dbReference>